<proteinExistence type="predicted"/>
<gene>
    <name evidence="2" type="ORF">SPIL2461_LOCUS4680</name>
</gene>
<name>A0A812LPM9_SYMPI</name>
<keyword evidence="1" id="KW-0175">Coiled coil</keyword>
<evidence type="ECO:0000256" key="1">
    <source>
        <dbReference type="SAM" id="Coils"/>
    </source>
</evidence>
<dbReference type="OrthoDB" id="447749at2759"/>
<dbReference type="Proteomes" id="UP000649617">
    <property type="component" value="Unassembled WGS sequence"/>
</dbReference>
<dbReference type="EMBL" id="CAJNIZ010006303">
    <property type="protein sequence ID" value="CAE7248898.1"/>
    <property type="molecule type" value="Genomic_DNA"/>
</dbReference>
<sequence length="663" mass="73323">QARRGNRRARSAEARSVPGTEGDYVVTDVKILLSNSRSRTAPCDPEAEQETHWTHMTAVPAAWPLETVLDAWLHTACLRYNYNHAYYQNSLDLLEQHLTELWEPKAKPNLVAELLQRGPQQLAEKLLQRGRAELPRCSVQYFTSEGLVRWNGGWNISDWSWLEAASQRLAQRLMAVEDSAAEEAKKRRRVEEDISAAHELQKAKEEAARLAGCLQEAESEVRASKDEVAQHKERCGQLEARVLALEAGAAETVVQLRASETEREQLAERLASAEASASDKVVELQQAHDEITTLEQRVAAAEAAAAESQDELSKVQSEKRACEERCQQLESRLAKDPAGGNTELKTLLIENAKYEERCEQLTQQLAKAETKLDQMQTLWEEKGKCQVEAATYQERCRLLEQLTEAKEHALHMSSRLFAYPTFARHGPASGVEASRSPESNASDSLGYILVEDASSVLSRSSWFSVQPHCFMLDAIFKTRSYGVDFFLMGRDLKKGSRVVAGDDEAILEVAKNPEISKATDIVRLQAGAAILQVTQDHLVQVPDLKSLEEGVADVTEVKAGVGIAKYVAAGTLKEGDFVMLDSGEPVALTSVESWCTDCADFEVLKIVFEPDLPVACFACPPCILSKGHPNFRTRRGGMCGHQTCTRPLTAAPSPSQPVCGRIL</sequence>
<accession>A0A812LPM9</accession>
<keyword evidence="3" id="KW-1185">Reference proteome</keyword>
<protein>
    <submittedName>
        <fullName evidence="2">Uncharacterized protein</fullName>
    </submittedName>
</protein>
<dbReference type="AlphaFoldDB" id="A0A812LPM9"/>
<evidence type="ECO:0000313" key="3">
    <source>
        <dbReference type="Proteomes" id="UP000649617"/>
    </source>
</evidence>
<comment type="caution">
    <text evidence="2">The sequence shown here is derived from an EMBL/GenBank/DDBJ whole genome shotgun (WGS) entry which is preliminary data.</text>
</comment>
<evidence type="ECO:0000313" key="2">
    <source>
        <dbReference type="EMBL" id="CAE7248898.1"/>
    </source>
</evidence>
<dbReference type="SUPFAM" id="SSF57997">
    <property type="entry name" value="Tropomyosin"/>
    <property type="match status" value="1"/>
</dbReference>
<feature type="coiled-coil region" evidence="1">
    <location>
        <begin position="200"/>
        <end position="378"/>
    </location>
</feature>
<organism evidence="2 3">
    <name type="scientific">Symbiodinium pilosum</name>
    <name type="common">Dinoflagellate</name>
    <dbReference type="NCBI Taxonomy" id="2952"/>
    <lineage>
        <taxon>Eukaryota</taxon>
        <taxon>Sar</taxon>
        <taxon>Alveolata</taxon>
        <taxon>Dinophyceae</taxon>
        <taxon>Suessiales</taxon>
        <taxon>Symbiodiniaceae</taxon>
        <taxon>Symbiodinium</taxon>
    </lineage>
</organism>
<reference evidence="2" key="1">
    <citation type="submission" date="2021-02" db="EMBL/GenBank/DDBJ databases">
        <authorList>
            <person name="Dougan E. K."/>
            <person name="Rhodes N."/>
            <person name="Thang M."/>
            <person name="Chan C."/>
        </authorList>
    </citation>
    <scope>NUCLEOTIDE SEQUENCE</scope>
</reference>
<feature type="non-terminal residue" evidence="2">
    <location>
        <position position="663"/>
    </location>
</feature>